<reference evidence="2" key="1">
    <citation type="journal article" date="2002" name="Nature">
        <title>Sequence and analysis of rice chromosome 4.</title>
        <authorList>
            <person name="Feng Q."/>
            <person name="Zhang Y."/>
            <person name="Hao P."/>
            <person name="Wang S."/>
            <person name="Fu G."/>
            <person name="Huang Y."/>
            <person name="Li Y."/>
            <person name="Zhu J."/>
            <person name="Liu Y."/>
            <person name="Hu X."/>
            <person name="Jia P."/>
            <person name="Zhang Y."/>
            <person name="Zhao Q."/>
            <person name="Ying K."/>
            <person name="Yu S."/>
            <person name="Tang Y."/>
            <person name="Weng Q."/>
            <person name="Zhang L."/>
            <person name="Lu Y."/>
            <person name="Mu J."/>
            <person name="Lu Y."/>
            <person name="Zhang L.S."/>
            <person name="Yu Z."/>
            <person name="Fan D."/>
            <person name="Liu X."/>
            <person name="Lu T."/>
            <person name="Li C."/>
            <person name="Wu Y."/>
            <person name="Sun T."/>
            <person name="Lei H."/>
            <person name="Li T."/>
            <person name="Hu H."/>
            <person name="Guan J."/>
            <person name="Wu M."/>
            <person name="Zhang R."/>
            <person name="Zhou B."/>
            <person name="Chen Z."/>
            <person name="Chen L."/>
            <person name="Jin Z."/>
            <person name="Wang R."/>
            <person name="Yin H."/>
            <person name="Cai Z."/>
            <person name="Ren S."/>
            <person name="Lv G."/>
            <person name="Gu W."/>
            <person name="Zhu G."/>
            <person name="Tu Y."/>
            <person name="Jia J."/>
            <person name="Zhang Y."/>
            <person name="Chen J."/>
            <person name="Kang H."/>
            <person name="Chen X."/>
            <person name="Shao C."/>
            <person name="Sun Y."/>
            <person name="Hu Q."/>
            <person name="Zhang X."/>
            <person name="Zhang W."/>
            <person name="Wang L."/>
            <person name="Ding C."/>
            <person name="Sheng H."/>
            <person name="Gu J."/>
            <person name="Chen S."/>
            <person name="Ni L."/>
            <person name="Zhu F."/>
            <person name="Chen W."/>
            <person name="Lan L."/>
            <person name="Lai Y."/>
            <person name="Cheng Z."/>
            <person name="Gu M."/>
            <person name="Jiang J."/>
            <person name="Li J."/>
            <person name="Hong G."/>
            <person name="Xue Y."/>
            <person name="Han B."/>
        </authorList>
    </citation>
    <scope>NUCLEOTIDE SEQUENCE</scope>
</reference>
<dbReference type="PANTHER" id="PTHR33067">
    <property type="entry name" value="RNA-DIRECTED DNA POLYMERASE-RELATED"/>
    <property type="match status" value="1"/>
</dbReference>
<feature type="compositionally biased region" description="Polar residues" evidence="1">
    <location>
        <begin position="18"/>
        <end position="39"/>
    </location>
</feature>
<proteinExistence type="predicted"/>
<feature type="region of interest" description="Disordered" evidence="1">
    <location>
        <begin position="1"/>
        <end position="39"/>
    </location>
</feature>
<dbReference type="AlphaFoldDB" id="Q7XX16"/>
<sequence>MPSGCGCFRSPFSRERSSGSMPTVLLSTPGTNALRHSSRNSSRWAKPMLLWKDFQFPAYKGRVYSGSMGTTAGNFYNGLTPKSRDHLDAAARGAFFSKTVQGAVELIEKMVSNMGWSEERLQTRQRGIKGHKAPSRPWTLTSRVRSVAARIILGTTVRKPVRRRCTWATTPGTVHKEVRGGTNHAHIINEMSFNKMKETQLAQLASLVPATETGRILGQPDSSIENVKAITTRGGTNGISKEASSNDSADKEIQPEKTVPQEYCDTRLLLFPQRIRKPSVDEQFARFVEVIQKIHINMPLLDAMQMPTYTRYLKDILNNKRPLPTTEVVKLTEQCSNVVLHKLPEKKKDPRCPMITCSIRAQQFDQALCDLGASVSVMPKAVFDKLNFMVLSPTPMRLQLADSLVRYPAKYSCGRSGATQDGQPGEIHAKLPGEGNNNA</sequence>
<dbReference type="PANTHER" id="PTHR33067:SF32">
    <property type="entry name" value="ASPARTIC PEPTIDASE DDI1-TYPE DOMAIN-CONTAINING PROTEIN"/>
    <property type="match status" value="1"/>
</dbReference>
<evidence type="ECO:0000313" key="2">
    <source>
        <dbReference type="EMBL" id="CAD39800.2"/>
    </source>
</evidence>
<dbReference type="EMBL" id="AL662975">
    <property type="protein sequence ID" value="CAD39800.2"/>
    <property type="molecule type" value="Genomic_DNA"/>
</dbReference>
<evidence type="ECO:0000256" key="1">
    <source>
        <dbReference type="SAM" id="MobiDB-lite"/>
    </source>
</evidence>
<dbReference type="InterPro" id="IPR021109">
    <property type="entry name" value="Peptidase_aspartic_dom_sf"/>
</dbReference>
<organism evidence="2 4">
    <name type="scientific">Oryza sativa subsp. japonica</name>
    <name type="common">Rice</name>
    <dbReference type="NCBI Taxonomy" id="39947"/>
    <lineage>
        <taxon>Eukaryota</taxon>
        <taxon>Viridiplantae</taxon>
        <taxon>Streptophyta</taxon>
        <taxon>Embryophyta</taxon>
        <taxon>Tracheophyta</taxon>
        <taxon>Spermatophyta</taxon>
        <taxon>Magnoliopsida</taxon>
        <taxon>Liliopsida</taxon>
        <taxon>Poales</taxon>
        <taxon>Poaceae</taxon>
        <taxon>BOP clade</taxon>
        <taxon>Oryzoideae</taxon>
        <taxon>Oryzeae</taxon>
        <taxon>Oryzinae</taxon>
        <taxon>Oryza</taxon>
        <taxon>Oryza sativa</taxon>
    </lineage>
</organism>
<protein>
    <submittedName>
        <fullName evidence="3">OSJNBa0019J05.2 protein</fullName>
    </submittedName>
    <submittedName>
        <fullName evidence="2">OSJNBa0071G03.13 protein</fullName>
    </submittedName>
</protein>
<feature type="region of interest" description="Disordered" evidence="1">
    <location>
        <begin position="414"/>
        <end position="439"/>
    </location>
</feature>
<evidence type="ECO:0000313" key="3">
    <source>
        <dbReference type="EMBL" id="CAD40204.1"/>
    </source>
</evidence>
<reference evidence="4" key="3">
    <citation type="journal article" date="2008" name="Nucleic Acids Res.">
        <title>The rice annotation project database (RAP-DB): 2008 update.</title>
        <authorList>
            <consortium name="The rice annotation project (RAP)"/>
        </authorList>
    </citation>
    <scope>GENOME REANNOTATION</scope>
    <source>
        <strain evidence="4">cv. Nipponbare</strain>
    </source>
</reference>
<accession>Q7XX16</accession>
<name>Q7XX16_ORYSJ</name>
<evidence type="ECO:0000313" key="4">
    <source>
        <dbReference type="Proteomes" id="UP000000763"/>
    </source>
</evidence>
<gene>
    <name evidence="3" type="ORF">OSJNBa0019J05.2</name>
    <name evidence="2" type="ORF">OSJNBa0071G03.13</name>
</gene>
<dbReference type="EMBL" id="AL662955">
    <property type="protein sequence ID" value="CAD40204.1"/>
    <property type="molecule type" value="Genomic_DNA"/>
</dbReference>
<dbReference type="Proteomes" id="UP000000763">
    <property type="component" value="Chromosome 4"/>
</dbReference>
<dbReference type="Gene3D" id="2.40.70.10">
    <property type="entry name" value="Acid Proteases"/>
    <property type="match status" value="1"/>
</dbReference>
<reference evidence="4" key="2">
    <citation type="journal article" date="2005" name="Nature">
        <title>The map-based sequence of the rice genome.</title>
        <authorList>
            <consortium name="International rice genome sequencing project (IRGSP)"/>
            <person name="Matsumoto T."/>
            <person name="Wu J."/>
            <person name="Kanamori H."/>
            <person name="Katayose Y."/>
            <person name="Fujisawa M."/>
            <person name="Namiki N."/>
            <person name="Mizuno H."/>
            <person name="Yamamoto K."/>
            <person name="Antonio B.A."/>
            <person name="Baba T."/>
            <person name="Sakata K."/>
            <person name="Nagamura Y."/>
            <person name="Aoki H."/>
            <person name="Arikawa K."/>
            <person name="Arita K."/>
            <person name="Bito T."/>
            <person name="Chiden Y."/>
            <person name="Fujitsuka N."/>
            <person name="Fukunaka R."/>
            <person name="Hamada M."/>
            <person name="Harada C."/>
            <person name="Hayashi A."/>
            <person name="Hijishita S."/>
            <person name="Honda M."/>
            <person name="Hosokawa S."/>
            <person name="Ichikawa Y."/>
            <person name="Idonuma A."/>
            <person name="Iijima M."/>
            <person name="Ikeda M."/>
            <person name="Ikeno M."/>
            <person name="Ito K."/>
            <person name="Ito S."/>
            <person name="Ito T."/>
            <person name="Ito Y."/>
            <person name="Ito Y."/>
            <person name="Iwabuchi A."/>
            <person name="Kamiya K."/>
            <person name="Karasawa W."/>
            <person name="Kurita K."/>
            <person name="Katagiri S."/>
            <person name="Kikuta A."/>
            <person name="Kobayashi H."/>
            <person name="Kobayashi N."/>
            <person name="Machita K."/>
            <person name="Maehara T."/>
            <person name="Masukawa M."/>
            <person name="Mizubayashi T."/>
            <person name="Mukai Y."/>
            <person name="Nagasaki H."/>
            <person name="Nagata Y."/>
            <person name="Naito S."/>
            <person name="Nakashima M."/>
            <person name="Nakama Y."/>
            <person name="Nakamichi Y."/>
            <person name="Nakamura M."/>
            <person name="Meguro A."/>
            <person name="Negishi M."/>
            <person name="Ohta I."/>
            <person name="Ohta T."/>
            <person name="Okamoto M."/>
            <person name="Ono N."/>
            <person name="Saji S."/>
            <person name="Sakaguchi M."/>
            <person name="Sakai K."/>
            <person name="Shibata M."/>
            <person name="Shimokawa T."/>
            <person name="Song J."/>
            <person name="Takazaki Y."/>
            <person name="Terasawa K."/>
            <person name="Tsugane M."/>
            <person name="Tsuji K."/>
            <person name="Ueda S."/>
            <person name="Waki K."/>
            <person name="Yamagata H."/>
            <person name="Yamamoto M."/>
            <person name="Yamamoto S."/>
            <person name="Yamane H."/>
            <person name="Yoshiki S."/>
            <person name="Yoshihara R."/>
            <person name="Yukawa K."/>
            <person name="Zhong H."/>
            <person name="Yano M."/>
            <person name="Yuan Q."/>
            <person name="Ouyang S."/>
            <person name="Liu J."/>
            <person name="Jones K.M."/>
            <person name="Gansberger K."/>
            <person name="Moffat K."/>
            <person name="Hill J."/>
            <person name="Bera J."/>
            <person name="Fadrosh D."/>
            <person name="Jin S."/>
            <person name="Johri S."/>
            <person name="Kim M."/>
            <person name="Overton L."/>
            <person name="Reardon M."/>
            <person name="Tsitrin T."/>
            <person name="Vuong H."/>
            <person name="Weaver B."/>
            <person name="Ciecko A."/>
            <person name="Tallon L."/>
            <person name="Jackson J."/>
            <person name="Pai G."/>
            <person name="Aken S.V."/>
            <person name="Utterback T."/>
            <person name="Reidmuller S."/>
            <person name="Feldblyum T."/>
            <person name="Hsiao J."/>
            <person name="Zismann V."/>
            <person name="Iobst S."/>
            <person name="de Vazeille A.R."/>
            <person name="Buell C.R."/>
            <person name="Ying K."/>
            <person name="Li Y."/>
            <person name="Lu T."/>
            <person name="Huang Y."/>
            <person name="Zhao Q."/>
            <person name="Feng Q."/>
            <person name="Zhang L."/>
            <person name="Zhu J."/>
            <person name="Weng Q."/>
            <person name="Mu J."/>
            <person name="Lu Y."/>
            <person name="Fan D."/>
            <person name="Liu Y."/>
            <person name="Guan J."/>
            <person name="Zhang Y."/>
            <person name="Yu S."/>
            <person name="Liu X."/>
            <person name="Zhang Y."/>
            <person name="Hong G."/>
            <person name="Han B."/>
            <person name="Choisne N."/>
            <person name="Demange N."/>
            <person name="Orjeda G."/>
            <person name="Samain S."/>
            <person name="Cattolico L."/>
            <person name="Pelletier E."/>
            <person name="Couloux A."/>
            <person name="Segurens B."/>
            <person name="Wincker P."/>
            <person name="D'Hont A."/>
            <person name="Scarpelli C."/>
            <person name="Weissenbach J."/>
            <person name="Salanoubat M."/>
            <person name="Quetier F."/>
            <person name="Yu Y."/>
            <person name="Kim H.R."/>
            <person name="Rambo T."/>
            <person name="Currie J."/>
            <person name="Collura K."/>
            <person name="Luo M."/>
            <person name="Yang T."/>
            <person name="Ammiraju J.S.S."/>
            <person name="Engler F."/>
            <person name="Soderlund C."/>
            <person name="Wing R.A."/>
            <person name="Palmer L.E."/>
            <person name="de la Bastide M."/>
            <person name="Spiegel L."/>
            <person name="Nascimento L."/>
            <person name="Zutavern T."/>
            <person name="O'Shaughnessy A."/>
            <person name="Dike S."/>
            <person name="Dedhia N."/>
            <person name="Preston R."/>
            <person name="Balija V."/>
            <person name="McCombie W.R."/>
            <person name="Chow T."/>
            <person name="Chen H."/>
            <person name="Chung M."/>
            <person name="Chen C."/>
            <person name="Shaw J."/>
            <person name="Wu H."/>
            <person name="Hsiao K."/>
            <person name="Chao Y."/>
            <person name="Chu M."/>
            <person name="Cheng C."/>
            <person name="Hour A."/>
            <person name="Lee P."/>
            <person name="Lin S."/>
            <person name="Lin Y."/>
            <person name="Liou J."/>
            <person name="Liu S."/>
            <person name="Hsing Y."/>
            <person name="Raghuvanshi S."/>
            <person name="Mohanty A."/>
            <person name="Bharti A.K."/>
            <person name="Gaur A."/>
            <person name="Gupta V."/>
            <person name="Kumar D."/>
            <person name="Ravi V."/>
            <person name="Vij S."/>
            <person name="Kapur A."/>
            <person name="Khurana P."/>
            <person name="Khurana P."/>
            <person name="Khurana J.P."/>
            <person name="Tyagi A.K."/>
            <person name="Gaikwad K."/>
            <person name="Singh A."/>
            <person name="Dalal V."/>
            <person name="Srivastava S."/>
            <person name="Dixit A."/>
            <person name="Pal A.K."/>
            <person name="Ghazi I.A."/>
            <person name="Yadav M."/>
            <person name="Pandit A."/>
            <person name="Bhargava A."/>
            <person name="Sureshbabu K."/>
            <person name="Batra K."/>
            <person name="Sharma T.R."/>
            <person name="Mohapatra T."/>
            <person name="Singh N.K."/>
            <person name="Messing J."/>
            <person name="Nelson A.B."/>
            <person name="Fuks G."/>
            <person name="Kavchok S."/>
            <person name="Keizer G."/>
            <person name="Linton E."/>
            <person name="Llaca V."/>
            <person name="Song R."/>
            <person name="Tanyolac B."/>
            <person name="Young S."/>
            <person name="Ho-Il K."/>
            <person name="Hahn J.H."/>
            <person name="Sangsakoo G."/>
            <person name="Vanavichit A."/>
            <person name="de Mattos Luiz.A.T."/>
            <person name="Zimmer P.D."/>
            <person name="Malone G."/>
            <person name="Dellagostin O."/>
            <person name="de Oliveira A.C."/>
            <person name="Bevan M."/>
            <person name="Bancroft I."/>
            <person name="Minx P."/>
            <person name="Cordum H."/>
            <person name="Wilson R."/>
            <person name="Cheng Z."/>
            <person name="Jin W."/>
            <person name="Jiang J."/>
            <person name="Leong S.A."/>
            <person name="Iwama H."/>
            <person name="Gojobori T."/>
            <person name="Itoh T."/>
            <person name="Niimura Y."/>
            <person name="Fujii Y."/>
            <person name="Habara T."/>
            <person name="Sakai H."/>
            <person name="Sato Y."/>
            <person name="Wilson G."/>
            <person name="Kumar K."/>
            <person name="McCouch S."/>
            <person name="Juretic N."/>
            <person name="Hoen D."/>
            <person name="Wright S."/>
            <person name="Bruskiewich R."/>
            <person name="Bureau T."/>
            <person name="Miyao A."/>
            <person name="Hirochika H."/>
            <person name="Nishikawa T."/>
            <person name="Kadowaki K."/>
            <person name="Sugiura M."/>
            <person name="Burr B."/>
            <person name="Sasaki T."/>
        </authorList>
    </citation>
    <scope>NUCLEOTIDE SEQUENCE [LARGE SCALE GENOMIC DNA]</scope>
    <source>
        <strain evidence="4">cv. Nipponbare</strain>
    </source>
</reference>